<dbReference type="SUPFAM" id="SSF51735">
    <property type="entry name" value="NAD(P)-binding Rossmann-fold domains"/>
    <property type="match status" value="1"/>
</dbReference>
<dbReference type="Gene3D" id="3.90.180.10">
    <property type="entry name" value="Medium-chain alcohol dehydrogenases, catalytic domain"/>
    <property type="match status" value="1"/>
</dbReference>
<sequence length="347" mass="35359">MKAVVYRGHGGPGVLSVEEREVPRPGAGEVLVKVEVSGVNPTDWKARAVGTFGSPEAERGQVPHQDGSGTVVAVGDGVPGERVGERVWVWEAAWQRADGTAQEYVALPARQAVALPDGASFELGASLGIPALTAHRCLTVADGGPEQLARDALAGRSVLVAGGAGVVGNAAIQLARWAGATVVTTVSGPEKAALARAAGAHHIVNYREQDAASAIREAVPGGVDLIVEVAPAANAELIHAVAAPNASIAYYADAGGDAMELPVHKVMFNNLRWQGVLVYLIPEAAKAHAVAGVAAALADRALRVGEEAGLPLHRFPLEKTADAHAAVQDNVIGKVLVGVVGGEAGSV</sequence>
<evidence type="ECO:0000313" key="5">
    <source>
        <dbReference type="EMBL" id="MDJ1136188.1"/>
    </source>
</evidence>
<protein>
    <submittedName>
        <fullName evidence="5">NADPH:quinone reductase</fullName>
    </submittedName>
</protein>
<keyword evidence="1" id="KW-0521">NADP</keyword>
<dbReference type="InterPro" id="IPR011032">
    <property type="entry name" value="GroES-like_sf"/>
</dbReference>
<evidence type="ECO:0000313" key="6">
    <source>
        <dbReference type="Proteomes" id="UP001214441"/>
    </source>
</evidence>
<dbReference type="CDD" id="cd08253">
    <property type="entry name" value="zeta_crystallin"/>
    <property type="match status" value="1"/>
</dbReference>
<keyword evidence="2" id="KW-0560">Oxidoreductase</keyword>
<evidence type="ECO:0000256" key="2">
    <source>
        <dbReference type="ARBA" id="ARBA00023002"/>
    </source>
</evidence>
<dbReference type="InterPro" id="IPR036291">
    <property type="entry name" value="NAD(P)-bd_dom_sf"/>
</dbReference>
<evidence type="ECO:0000256" key="1">
    <source>
        <dbReference type="ARBA" id="ARBA00022857"/>
    </source>
</evidence>
<dbReference type="PANTHER" id="PTHR48106:SF18">
    <property type="entry name" value="QUINONE OXIDOREDUCTASE PIG3"/>
    <property type="match status" value="1"/>
</dbReference>
<evidence type="ECO:0000259" key="4">
    <source>
        <dbReference type="SMART" id="SM00829"/>
    </source>
</evidence>
<organism evidence="5 6">
    <name type="scientific">Streptomyces iconiensis</name>
    <dbReference type="NCBI Taxonomy" id="1384038"/>
    <lineage>
        <taxon>Bacteria</taxon>
        <taxon>Bacillati</taxon>
        <taxon>Actinomycetota</taxon>
        <taxon>Actinomycetes</taxon>
        <taxon>Kitasatosporales</taxon>
        <taxon>Streptomycetaceae</taxon>
        <taxon>Streptomyces</taxon>
    </lineage>
</organism>
<dbReference type="PANTHER" id="PTHR48106">
    <property type="entry name" value="QUINONE OXIDOREDUCTASE PIG3-RELATED"/>
    <property type="match status" value="1"/>
</dbReference>
<dbReference type="SUPFAM" id="SSF50129">
    <property type="entry name" value="GroES-like"/>
    <property type="match status" value="1"/>
</dbReference>
<dbReference type="Pfam" id="PF08240">
    <property type="entry name" value="ADH_N"/>
    <property type="match status" value="1"/>
</dbReference>
<comment type="caution">
    <text evidence="5">The sequence shown here is derived from an EMBL/GenBank/DDBJ whole genome shotgun (WGS) entry which is preliminary data.</text>
</comment>
<dbReference type="Proteomes" id="UP001214441">
    <property type="component" value="Unassembled WGS sequence"/>
</dbReference>
<feature type="domain" description="Enoyl reductase (ER)" evidence="4">
    <location>
        <begin position="10"/>
        <end position="337"/>
    </location>
</feature>
<dbReference type="EMBL" id="JANCPR020000037">
    <property type="protein sequence ID" value="MDJ1136188.1"/>
    <property type="molecule type" value="Genomic_DNA"/>
</dbReference>
<accession>A0ABT7A4B8</accession>
<name>A0ABT7A4B8_9ACTN</name>
<keyword evidence="6" id="KW-1185">Reference proteome</keyword>
<dbReference type="InterPro" id="IPR013149">
    <property type="entry name" value="ADH-like_C"/>
</dbReference>
<proteinExistence type="predicted"/>
<dbReference type="InterPro" id="IPR020843">
    <property type="entry name" value="ER"/>
</dbReference>
<gene>
    <name evidence="5" type="ORF">NMN56_030435</name>
</gene>
<dbReference type="SMART" id="SM00829">
    <property type="entry name" value="PKS_ER"/>
    <property type="match status" value="1"/>
</dbReference>
<dbReference type="Pfam" id="PF00107">
    <property type="entry name" value="ADH_zinc_N"/>
    <property type="match status" value="1"/>
</dbReference>
<feature type="region of interest" description="Disordered" evidence="3">
    <location>
        <begin position="54"/>
        <end position="76"/>
    </location>
</feature>
<dbReference type="Gene3D" id="3.40.50.720">
    <property type="entry name" value="NAD(P)-binding Rossmann-like Domain"/>
    <property type="match status" value="1"/>
</dbReference>
<reference evidence="5 6" key="1">
    <citation type="submission" date="2023-05" db="EMBL/GenBank/DDBJ databases">
        <title>Streptantibioticus silvisoli sp. nov., acidotolerant actinomycetes 1 from pine litter.</title>
        <authorList>
            <person name="Swiecimska M."/>
            <person name="Golinska P."/>
            <person name="Sangal V."/>
            <person name="Wachnowicz B."/>
            <person name="Goodfellow M."/>
        </authorList>
    </citation>
    <scope>NUCLEOTIDE SEQUENCE [LARGE SCALE GENOMIC DNA]</scope>
    <source>
        <strain evidence="5 6">DSM 42109</strain>
    </source>
</reference>
<evidence type="ECO:0000256" key="3">
    <source>
        <dbReference type="SAM" id="MobiDB-lite"/>
    </source>
</evidence>
<dbReference type="InterPro" id="IPR013154">
    <property type="entry name" value="ADH-like_N"/>
</dbReference>